<evidence type="ECO:0000259" key="16">
    <source>
        <dbReference type="PROSITE" id="PS51068"/>
    </source>
</evidence>
<keyword evidence="5 14" id="KW-0863">Zinc-finger</keyword>
<evidence type="ECO:0000256" key="2">
    <source>
        <dbReference type="ARBA" id="ARBA00012720"/>
    </source>
</evidence>
<dbReference type="SMART" id="SM01232">
    <property type="entry name" value="H2TH"/>
    <property type="match status" value="1"/>
</dbReference>
<evidence type="ECO:0000256" key="4">
    <source>
        <dbReference type="ARBA" id="ARBA00022763"/>
    </source>
</evidence>
<dbReference type="PANTHER" id="PTHR42697">
    <property type="entry name" value="ENDONUCLEASE 8"/>
    <property type="match status" value="1"/>
</dbReference>
<comment type="similarity">
    <text evidence="1">Belongs to the FPG family.</text>
</comment>
<keyword evidence="6" id="KW-0378">Hydrolase</keyword>
<dbReference type="InterPro" id="IPR015886">
    <property type="entry name" value="H2TH_FPG"/>
</dbReference>
<evidence type="ECO:0000256" key="13">
    <source>
        <dbReference type="ARBA" id="ARBA00044632"/>
    </source>
</evidence>
<comment type="caution">
    <text evidence="17">The sequence shown here is derived from an EMBL/GenBank/DDBJ whole genome shotgun (WGS) entry which is preliminary data.</text>
</comment>
<evidence type="ECO:0000256" key="11">
    <source>
        <dbReference type="ARBA" id="ARBA00023268"/>
    </source>
</evidence>
<evidence type="ECO:0000256" key="9">
    <source>
        <dbReference type="ARBA" id="ARBA00023204"/>
    </source>
</evidence>
<gene>
    <name evidence="17" type="ORF">LZ495_37130</name>
</gene>
<reference evidence="17" key="1">
    <citation type="submission" date="2022-01" db="EMBL/GenBank/DDBJ databases">
        <title>Genome-Based Taxonomic Classification of the Phylum Actinobacteria.</title>
        <authorList>
            <person name="Gao Y."/>
        </authorList>
    </citation>
    <scope>NUCLEOTIDE SEQUENCE</scope>
    <source>
        <strain evidence="17">KLBMP 8922</strain>
    </source>
</reference>
<dbReference type="AlphaFoldDB" id="A0AA41Q9G7"/>
<evidence type="ECO:0000256" key="10">
    <source>
        <dbReference type="ARBA" id="ARBA00023239"/>
    </source>
</evidence>
<evidence type="ECO:0000256" key="14">
    <source>
        <dbReference type="PROSITE-ProRule" id="PRU00391"/>
    </source>
</evidence>
<dbReference type="InterPro" id="IPR012319">
    <property type="entry name" value="FPG_cat"/>
</dbReference>
<dbReference type="GO" id="GO:0000703">
    <property type="term" value="F:oxidized pyrimidine nucleobase lesion DNA N-glycosylase activity"/>
    <property type="evidence" value="ECO:0007669"/>
    <property type="project" value="TreeGrafter"/>
</dbReference>
<evidence type="ECO:0000256" key="8">
    <source>
        <dbReference type="ARBA" id="ARBA00023125"/>
    </source>
</evidence>
<dbReference type="Proteomes" id="UP001165378">
    <property type="component" value="Unassembled WGS sequence"/>
</dbReference>
<evidence type="ECO:0000256" key="7">
    <source>
        <dbReference type="ARBA" id="ARBA00022833"/>
    </source>
</evidence>
<dbReference type="GO" id="GO:0008270">
    <property type="term" value="F:zinc ion binding"/>
    <property type="evidence" value="ECO:0007669"/>
    <property type="project" value="UniProtKB-KW"/>
</dbReference>
<dbReference type="CDD" id="cd08971">
    <property type="entry name" value="AcNei2_N"/>
    <property type="match status" value="1"/>
</dbReference>
<dbReference type="Pfam" id="PF01149">
    <property type="entry name" value="Fapy_DNA_glyco"/>
    <property type="match status" value="1"/>
</dbReference>
<evidence type="ECO:0000256" key="12">
    <source>
        <dbReference type="ARBA" id="ARBA00023295"/>
    </source>
</evidence>
<keyword evidence="7" id="KW-0862">Zinc</keyword>
<dbReference type="InterPro" id="IPR035937">
    <property type="entry name" value="FPG_N"/>
</dbReference>
<keyword evidence="12" id="KW-0326">Glycosidase</keyword>
<evidence type="ECO:0000259" key="15">
    <source>
        <dbReference type="PROSITE" id="PS51066"/>
    </source>
</evidence>
<dbReference type="InterPro" id="IPR000214">
    <property type="entry name" value="Znf_DNA_glyclase/AP_lyase"/>
</dbReference>
<keyword evidence="8" id="KW-0238">DNA-binding</keyword>
<dbReference type="SUPFAM" id="SSF46946">
    <property type="entry name" value="S13-like H2TH domain"/>
    <property type="match status" value="1"/>
</dbReference>
<dbReference type="PROSITE" id="PS51068">
    <property type="entry name" value="FPG_CAT"/>
    <property type="match status" value="1"/>
</dbReference>
<keyword evidence="18" id="KW-1185">Reference proteome</keyword>
<protein>
    <recommendedName>
        <fullName evidence="2">DNA-(apurinic or apyrimidinic site) lyase</fullName>
        <ecNumber evidence="2">4.2.99.18</ecNumber>
    </recommendedName>
</protein>
<dbReference type="EC" id="4.2.99.18" evidence="2"/>
<evidence type="ECO:0000256" key="3">
    <source>
        <dbReference type="ARBA" id="ARBA00022723"/>
    </source>
</evidence>
<dbReference type="SUPFAM" id="SSF57716">
    <property type="entry name" value="Glucocorticoid receptor-like (DNA-binding domain)"/>
    <property type="match status" value="1"/>
</dbReference>
<dbReference type="EMBL" id="JAKFHA010000039">
    <property type="protein sequence ID" value="MCF2532809.1"/>
    <property type="molecule type" value="Genomic_DNA"/>
</dbReference>
<organism evidence="17 18">
    <name type="scientific">Yinghuangia soli</name>
    <dbReference type="NCBI Taxonomy" id="2908204"/>
    <lineage>
        <taxon>Bacteria</taxon>
        <taxon>Bacillati</taxon>
        <taxon>Actinomycetota</taxon>
        <taxon>Actinomycetes</taxon>
        <taxon>Kitasatosporales</taxon>
        <taxon>Streptomycetaceae</taxon>
        <taxon>Yinghuangia</taxon>
    </lineage>
</organism>
<dbReference type="SMART" id="SM00898">
    <property type="entry name" value="Fapy_DNA_glyco"/>
    <property type="match status" value="1"/>
</dbReference>
<dbReference type="Gene3D" id="3.20.190.10">
    <property type="entry name" value="MutM-like, N-terminal"/>
    <property type="match status" value="1"/>
</dbReference>
<dbReference type="GO" id="GO:0003684">
    <property type="term" value="F:damaged DNA binding"/>
    <property type="evidence" value="ECO:0007669"/>
    <property type="project" value="InterPro"/>
</dbReference>
<feature type="domain" description="Formamidopyrimidine-DNA glycosylase catalytic" evidence="16">
    <location>
        <begin position="2"/>
        <end position="96"/>
    </location>
</feature>
<keyword evidence="3" id="KW-0479">Metal-binding</keyword>
<accession>A0AA41Q9G7</accession>
<proteinExistence type="inferred from homology"/>
<dbReference type="Gene3D" id="1.10.8.50">
    <property type="match status" value="1"/>
</dbReference>
<dbReference type="RefSeq" id="WP_235057584.1">
    <property type="nucleotide sequence ID" value="NZ_JAKFHA010000039.1"/>
</dbReference>
<dbReference type="GO" id="GO:0006284">
    <property type="term" value="P:base-excision repair"/>
    <property type="evidence" value="ECO:0007669"/>
    <property type="project" value="InterPro"/>
</dbReference>
<keyword evidence="9" id="KW-0234">DNA repair</keyword>
<dbReference type="PANTHER" id="PTHR42697:SF1">
    <property type="entry name" value="ENDONUCLEASE 8"/>
    <property type="match status" value="1"/>
</dbReference>
<comment type="catalytic activity">
    <reaction evidence="13">
        <text>2'-deoxyribonucleotide-(2'-deoxyribose 5'-phosphate)-2'-deoxyribonucleotide-DNA = a 3'-end 2'-deoxyribonucleotide-(2,3-dehydro-2,3-deoxyribose 5'-phosphate)-DNA + a 5'-end 5'-phospho-2'-deoxyribonucleoside-DNA + H(+)</text>
        <dbReference type="Rhea" id="RHEA:66592"/>
        <dbReference type="Rhea" id="RHEA-COMP:13180"/>
        <dbReference type="Rhea" id="RHEA-COMP:16897"/>
        <dbReference type="Rhea" id="RHEA-COMP:17067"/>
        <dbReference type="ChEBI" id="CHEBI:15378"/>
        <dbReference type="ChEBI" id="CHEBI:136412"/>
        <dbReference type="ChEBI" id="CHEBI:157695"/>
        <dbReference type="ChEBI" id="CHEBI:167181"/>
        <dbReference type="EC" id="4.2.99.18"/>
    </reaction>
</comment>
<evidence type="ECO:0000313" key="17">
    <source>
        <dbReference type="EMBL" id="MCF2532809.1"/>
    </source>
</evidence>
<evidence type="ECO:0000256" key="6">
    <source>
        <dbReference type="ARBA" id="ARBA00022801"/>
    </source>
</evidence>
<dbReference type="GO" id="GO:0140078">
    <property type="term" value="F:class I DNA-(apurinic or apyrimidinic site) endonuclease activity"/>
    <property type="evidence" value="ECO:0007669"/>
    <property type="project" value="UniProtKB-EC"/>
</dbReference>
<dbReference type="PROSITE" id="PS01242">
    <property type="entry name" value="ZF_FPG_1"/>
    <property type="match status" value="1"/>
</dbReference>
<dbReference type="InterPro" id="IPR044090">
    <property type="entry name" value="Nei2_N"/>
</dbReference>
<keyword evidence="10" id="KW-0456">Lyase</keyword>
<dbReference type="PROSITE" id="PS51066">
    <property type="entry name" value="ZF_FPG_2"/>
    <property type="match status" value="1"/>
</dbReference>
<dbReference type="SUPFAM" id="SSF81624">
    <property type="entry name" value="N-terminal domain of MutM-like DNA repair proteins"/>
    <property type="match status" value="1"/>
</dbReference>
<sequence length="268" mass="29116">MPEGDTIFQVAGRLREALAGRVLRHTDFRVPRHATADLAGREVLGVASRGKHLLIRFSGGATLHTHLRMDGLWRVQPATARIPGNAASGRDFVRVVLANDEYTALGLRLPVVDLLRTADEERVVGHLGPDLLGADWDADEAARRLAAQPARAIGEALLDQRNLAGVGNVYRAELCFLRRISPFARTDEAGDLHAMADLAHRALVANRAQPGHVTTGNPAPGQQHWVYGRAGRPCRRCGTAVRRAESGEPPRVVFWCPTCQPAPDRGGR</sequence>
<evidence type="ECO:0000256" key="5">
    <source>
        <dbReference type="ARBA" id="ARBA00022771"/>
    </source>
</evidence>
<evidence type="ECO:0000313" key="18">
    <source>
        <dbReference type="Proteomes" id="UP001165378"/>
    </source>
</evidence>
<keyword evidence="4" id="KW-0227">DNA damage</keyword>
<feature type="domain" description="FPG-type" evidence="15">
    <location>
        <begin position="225"/>
        <end position="261"/>
    </location>
</feature>
<evidence type="ECO:0000256" key="1">
    <source>
        <dbReference type="ARBA" id="ARBA00009409"/>
    </source>
</evidence>
<name>A0AA41Q9G7_9ACTN</name>
<keyword evidence="11" id="KW-0511">Multifunctional enzyme</keyword>
<dbReference type="InterPro" id="IPR015887">
    <property type="entry name" value="DNA_glyclase_Znf_dom_DNA_BS"/>
</dbReference>
<dbReference type="Pfam" id="PF06831">
    <property type="entry name" value="H2TH"/>
    <property type="match status" value="1"/>
</dbReference>
<dbReference type="InterPro" id="IPR010979">
    <property type="entry name" value="Ribosomal_uS13-like_H2TH"/>
</dbReference>